<dbReference type="PANTHER" id="PTHR40069:SF1">
    <property type="entry name" value="YWBE PROTEIN"/>
    <property type="match status" value="1"/>
</dbReference>
<dbReference type="NCBIfam" id="TIGR03833">
    <property type="entry name" value="YwbE family protein"/>
    <property type="match status" value="1"/>
</dbReference>
<comment type="caution">
    <text evidence="2">The sequence shown here is derived from an EMBL/GenBank/DDBJ whole genome shotgun (WGS) entry which is preliminary data.</text>
</comment>
<name>A0A2P7Z6C8_9PEZI</name>
<evidence type="ECO:0000313" key="3">
    <source>
        <dbReference type="Proteomes" id="UP000243723"/>
    </source>
</evidence>
<evidence type="ECO:0000313" key="2">
    <source>
        <dbReference type="EMBL" id="PSK43766.1"/>
    </source>
</evidence>
<organism evidence="2 3">
    <name type="scientific">Elsinoe australis</name>
    <dbReference type="NCBI Taxonomy" id="40998"/>
    <lineage>
        <taxon>Eukaryota</taxon>
        <taxon>Fungi</taxon>
        <taxon>Dikarya</taxon>
        <taxon>Ascomycota</taxon>
        <taxon>Pezizomycotina</taxon>
        <taxon>Dothideomycetes</taxon>
        <taxon>Dothideomycetidae</taxon>
        <taxon>Myriangiales</taxon>
        <taxon>Elsinoaceae</taxon>
        <taxon>Elsinoe</taxon>
    </lineage>
</organism>
<gene>
    <name evidence="2" type="ORF">B9Z65_7280</name>
</gene>
<dbReference type="InterPro" id="IPR019240">
    <property type="entry name" value="DUF2196"/>
</dbReference>
<dbReference type="Proteomes" id="UP000243723">
    <property type="component" value="Unassembled WGS sequence"/>
</dbReference>
<sequence>MRAGFAGNRRRGNNRIDNGHSRQSALANVPSSSQVIPGAAVSIVLKADQPTGREVQGSVQDVLTRHDHPRGIKVRLTDGRVGRVQRMVNGAFSTTNTNTVASMEQNGLEIVTNQPDQFGQGQTSGQRLKYRDMRLEDEPEQPPTTNDLSAYIKPAKQKKRKSQATQPSNEEQPAEEAVCPVCQDFRGDEAAVAHHVQSHFD</sequence>
<dbReference type="Pfam" id="PF09962">
    <property type="entry name" value="DUF2196"/>
    <property type="match status" value="1"/>
</dbReference>
<accession>A0A2P7Z6C8</accession>
<evidence type="ECO:0000256" key="1">
    <source>
        <dbReference type="SAM" id="MobiDB-lite"/>
    </source>
</evidence>
<keyword evidence="3" id="KW-1185">Reference proteome</keyword>
<dbReference type="OrthoDB" id="20105at2759"/>
<dbReference type="EMBL" id="NHZQ01000305">
    <property type="protein sequence ID" value="PSK43766.1"/>
    <property type="molecule type" value="Genomic_DNA"/>
</dbReference>
<dbReference type="PANTHER" id="PTHR40069">
    <property type="entry name" value="YWBE PROTEIN"/>
    <property type="match status" value="1"/>
</dbReference>
<protein>
    <submittedName>
        <fullName evidence="2">Zinc finger with UFM1-specific peptidase domain protein</fullName>
    </submittedName>
</protein>
<dbReference type="AlphaFoldDB" id="A0A2P7Z6C8"/>
<reference evidence="2 3" key="1">
    <citation type="submission" date="2017-05" db="EMBL/GenBank/DDBJ databases">
        <title>Draft genome sequence of Elsinoe australis.</title>
        <authorList>
            <person name="Cheng Q."/>
        </authorList>
    </citation>
    <scope>NUCLEOTIDE SEQUENCE [LARGE SCALE GENOMIC DNA]</scope>
    <source>
        <strain evidence="2 3">NL1</strain>
    </source>
</reference>
<feature type="region of interest" description="Disordered" evidence="1">
    <location>
        <begin position="136"/>
        <end position="177"/>
    </location>
</feature>
<proteinExistence type="predicted"/>
<feature type="compositionally biased region" description="Polar residues" evidence="1">
    <location>
        <begin position="21"/>
        <end position="32"/>
    </location>
</feature>
<feature type="region of interest" description="Disordered" evidence="1">
    <location>
        <begin position="1"/>
        <end position="32"/>
    </location>
</feature>